<sequence>MQVRVPERVYGPQERGFSGAARWKVEFVGGHAVEAGAWVQYGAERTMDRFNTGTGIGRRRQGGDDPGKHDAARRPWGEEKAGPQAASWKTSPEEGMRPGRATDAPRRRCDGRGCAPNSIAFSGGQRPDASEGYRGLMVAPAVRSKDGEPSQRVSKGPVAWGQEVAGEDDGASRENSELDFGEESVEVREISEGLGEEEQDW</sequence>
<accession>A0AAV7T087</accession>
<proteinExistence type="predicted"/>
<feature type="region of interest" description="Disordered" evidence="1">
    <location>
        <begin position="50"/>
        <end position="201"/>
    </location>
</feature>
<evidence type="ECO:0000313" key="2">
    <source>
        <dbReference type="EMBL" id="KAJ1169790.1"/>
    </source>
</evidence>
<dbReference type="AlphaFoldDB" id="A0AAV7T087"/>
<dbReference type="EMBL" id="JANPWB010000007">
    <property type="protein sequence ID" value="KAJ1169790.1"/>
    <property type="molecule type" value="Genomic_DNA"/>
</dbReference>
<organism evidence="2 3">
    <name type="scientific">Pleurodeles waltl</name>
    <name type="common">Iberian ribbed newt</name>
    <dbReference type="NCBI Taxonomy" id="8319"/>
    <lineage>
        <taxon>Eukaryota</taxon>
        <taxon>Metazoa</taxon>
        <taxon>Chordata</taxon>
        <taxon>Craniata</taxon>
        <taxon>Vertebrata</taxon>
        <taxon>Euteleostomi</taxon>
        <taxon>Amphibia</taxon>
        <taxon>Batrachia</taxon>
        <taxon>Caudata</taxon>
        <taxon>Salamandroidea</taxon>
        <taxon>Salamandridae</taxon>
        <taxon>Pleurodelinae</taxon>
        <taxon>Pleurodeles</taxon>
    </lineage>
</organism>
<reference evidence="2" key="1">
    <citation type="journal article" date="2022" name="bioRxiv">
        <title>Sequencing and chromosome-scale assembly of the giantPleurodeles waltlgenome.</title>
        <authorList>
            <person name="Brown T."/>
            <person name="Elewa A."/>
            <person name="Iarovenko S."/>
            <person name="Subramanian E."/>
            <person name="Araus A.J."/>
            <person name="Petzold A."/>
            <person name="Susuki M."/>
            <person name="Suzuki K.-i.T."/>
            <person name="Hayashi T."/>
            <person name="Toyoda A."/>
            <person name="Oliveira C."/>
            <person name="Osipova E."/>
            <person name="Leigh N.D."/>
            <person name="Simon A."/>
            <person name="Yun M.H."/>
        </authorList>
    </citation>
    <scope>NUCLEOTIDE SEQUENCE</scope>
    <source>
        <strain evidence="2">20211129_DDA</strain>
        <tissue evidence="2">Liver</tissue>
    </source>
</reference>
<protein>
    <submittedName>
        <fullName evidence="2">Uncharacterized protein</fullName>
    </submittedName>
</protein>
<dbReference type="Proteomes" id="UP001066276">
    <property type="component" value="Chromosome 4_1"/>
</dbReference>
<evidence type="ECO:0000313" key="3">
    <source>
        <dbReference type="Proteomes" id="UP001066276"/>
    </source>
</evidence>
<evidence type="ECO:0000256" key="1">
    <source>
        <dbReference type="SAM" id="MobiDB-lite"/>
    </source>
</evidence>
<feature type="compositionally biased region" description="Basic and acidic residues" evidence="1">
    <location>
        <begin position="61"/>
        <end position="81"/>
    </location>
</feature>
<name>A0AAV7T087_PLEWA</name>
<keyword evidence="3" id="KW-1185">Reference proteome</keyword>
<gene>
    <name evidence="2" type="ORF">NDU88_001681</name>
</gene>
<comment type="caution">
    <text evidence="2">The sequence shown here is derived from an EMBL/GenBank/DDBJ whole genome shotgun (WGS) entry which is preliminary data.</text>
</comment>